<dbReference type="Proteomes" id="UP000827872">
    <property type="component" value="Linkage Group LG02"/>
</dbReference>
<sequence>MQERLEKENSGAETELVSSTWERFKVETKTILADFEDREAVYDKIKEGLEGLEIGILVNNVGASYSYPQYFLELPDLDKTVDKLININVLSVCKALSCETIYKYCPS</sequence>
<comment type="caution">
    <text evidence="1">The sequence shown here is derived from an EMBL/GenBank/DDBJ whole genome shotgun (WGS) entry which is preliminary data.</text>
</comment>
<accession>A0ACB8G4A4</accession>
<evidence type="ECO:0000313" key="2">
    <source>
        <dbReference type="Proteomes" id="UP000827872"/>
    </source>
</evidence>
<dbReference type="EMBL" id="CM037615">
    <property type="protein sequence ID" value="KAH8014215.1"/>
    <property type="molecule type" value="Genomic_DNA"/>
</dbReference>
<reference evidence="1" key="1">
    <citation type="submission" date="2021-08" db="EMBL/GenBank/DDBJ databases">
        <title>The first chromosome-level gecko genome reveals the dynamic sex chromosomes of Neotropical dwarf geckos (Sphaerodactylidae: Sphaerodactylus).</title>
        <authorList>
            <person name="Pinto B.J."/>
            <person name="Keating S.E."/>
            <person name="Gamble T."/>
        </authorList>
    </citation>
    <scope>NUCLEOTIDE SEQUENCE</scope>
    <source>
        <strain evidence="1">TG3544</strain>
    </source>
</reference>
<name>A0ACB8G4A4_9SAUR</name>
<protein>
    <submittedName>
        <fullName evidence="1">Uncharacterized protein</fullName>
    </submittedName>
</protein>
<proteinExistence type="predicted"/>
<organism evidence="1 2">
    <name type="scientific">Sphaerodactylus townsendi</name>
    <dbReference type="NCBI Taxonomy" id="933632"/>
    <lineage>
        <taxon>Eukaryota</taxon>
        <taxon>Metazoa</taxon>
        <taxon>Chordata</taxon>
        <taxon>Craniata</taxon>
        <taxon>Vertebrata</taxon>
        <taxon>Euteleostomi</taxon>
        <taxon>Lepidosauria</taxon>
        <taxon>Squamata</taxon>
        <taxon>Bifurcata</taxon>
        <taxon>Gekkota</taxon>
        <taxon>Sphaerodactylidae</taxon>
        <taxon>Sphaerodactylus</taxon>
    </lineage>
</organism>
<gene>
    <name evidence="1" type="ORF">K3G42_027528</name>
</gene>
<evidence type="ECO:0000313" key="1">
    <source>
        <dbReference type="EMBL" id="KAH8014215.1"/>
    </source>
</evidence>
<keyword evidence="2" id="KW-1185">Reference proteome</keyword>